<dbReference type="Proteomes" id="UP000887572">
    <property type="component" value="Unplaced"/>
</dbReference>
<organism evidence="1 2">
    <name type="scientific">Globodera rostochiensis</name>
    <name type="common">Golden nematode worm</name>
    <name type="synonym">Heterodera rostochiensis</name>
    <dbReference type="NCBI Taxonomy" id="31243"/>
    <lineage>
        <taxon>Eukaryota</taxon>
        <taxon>Metazoa</taxon>
        <taxon>Ecdysozoa</taxon>
        <taxon>Nematoda</taxon>
        <taxon>Chromadorea</taxon>
        <taxon>Rhabditida</taxon>
        <taxon>Tylenchina</taxon>
        <taxon>Tylenchomorpha</taxon>
        <taxon>Tylenchoidea</taxon>
        <taxon>Heteroderidae</taxon>
        <taxon>Heteroderinae</taxon>
        <taxon>Globodera</taxon>
    </lineage>
</organism>
<evidence type="ECO:0000313" key="1">
    <source>
        <dbReference type="Proteomes" id="UP000887572"/>
    </source>
</evidence>
<proteinExistence type="predicted"/>
<accession>A0A914H432</accession>
<protein>
    <submittedName>
        <fullName evidence="2">Uncharacterized protein</fullName>
    </submittedName>
</protein>
<sequence length="73" mass="8747">MKDEFKQKGKYSAKEWVQIEEKIAANKYANSEQKELMKRYYKRNWDLEFGKCGNENLAKPQPIKTPTANKRNY</sequence>
<dbReference type="AlphaFoldDB" id="A0A914H432"/>
<evidence type="ECO:0000313" key="2">
    <source>
        <dbReference type="WBParaSite" id="Gr19_v10_g13072.t1"/>
    </source>
</evidence>
<name>A0A914H432_GLORO</name>
<dbReference type="WBParaSite" id="Gr19_v10_g13072.t1">
    <property type="protein sequence ID" value="Gr19_v10_g13072.t1"/>
    <property type="gene ID" value="Gr19_v10_g13072"/>
</dbReference>
<keyword evidence="1" id="KW-1185">Reference proteome</keyword>
<reference evidence="2" key="1">
    <citation type="submission" date="2022-11" db="UniProtKB">
        <authorList>
            <consortium name="WormBaseParasite"/>
        </authorList>
    </citation>
    <scope>IDENTIFICATION</scope>
</reference>